<dbReference type="InterPro" id="IPR004675">
    <property type="entry name" value="AhpD_core"/>
</dbReference>
<dbReference type="InterPro" id="IPR003779">
    <property type="entry name" value="CMD-like"/>
</dbReference>
<protein>
    <recommendedName>
        <fullName evidence="1">Carboxymuconolactone decarboxylase-like domain-containing protein</fullName>
    </recommendedName>
</protein>
<name>A0A7K1UNL9_9MICC</name>
<dbReference type="Gene3D" id="1.20.1290.10">
    <property type="entry name" value="AhpD-like"/>
    <property type="match status" value="1"/>
</dbReference>
<organism evidence="2 3">
    <name type="scientific">Nesterenkonia alkaliphila</name>
    <dbReference type="NCBI Taxonomy" id="1463631"/>
    <lineage>
        <taxon>Bacteria</taxon>
        <taxon>Bacillati</taxon>
        <taxon>Actinomycetota</taxon>
        <taxon>Actinomycetes</taxon>
        <taxon>Micrococcales</taxon>
        <taxon>Micrococcaceae</taxon>
        <taxon>Nesterenkonia</taxon>
    </lineage>
</organism>
<accession>A0A7K1UNL9</accession>
<dbReference type="SUPFAM" id="SSF69118">
    <property type="entry name" value="AhpD-like"/>
    <property type="match status" value="1"/>
</dbReference>
<dbReference type="NCBIfam" id="TIGR00778">
    <property type="entry name" value="ahpD_dom"/>
    <property type="match status" value="1"/>
</dbReference>
<comment type="caution">
    <text evidence="2">The sequence shown here is derived from an EMBL/GenBank/DDBJ whole genome shotgun (WGS) entry which is preliminary data.</text>
</comment>
<proteinExistence type="predicted"/>
<reference evidence="2 3" key="1">
    <citation type="submission" date="2019-12" db="EMBL/GenBank/DDBJ databases">
        <title>Nesterenkonia muleiensis sp. nov., a novel actinobacterium isolated from sap of Populus euphratica.</title>
        <authorList>
            <person name="Wang R."/>
        </authorList>
    </citation>
    <scope>NUCLEOTIDE SEQUENCE [LARGE SCALE GENOMIC DNA]</scope>
    <source>
        <strain evidence="2 3">F10</strain>
    </source>
</reference>
<gene>
    <name evidence="2" type="ORF">GNZ21_14885</name>
</gene>
<dbReference type="EMBL" id="WRPM01000102">
    <property type="protein sequence ID" value="MVT27621.1"/>
    <property type="molecule type" value="Genomic_DNA"/>
</dbReference>
<dbReference type="InterPro" id="IPR029032">
    <property type="entry name" value="AhpD-like"/>
</dbReference>
<feature type="domain" description="Carboxymuconolactone decarboxylase-like" evidence="1">
    <location>
        <begin position="6"/>
        <end position="39"/>
    </location>
</feature>
<sequence length="51" mass="5690">MGLETYLRKSLDPVLLDLVKLRASQINECAFCVDMHATDLDVVPREVVNTG</sequence>
<evidence type="ECO:0000259" key="1">
    <source>
        <dbReference type="Pfam" id="PF02627"/>
    </source>
</evidence>
<keyword evidence="3" id="KW-1185">Reference proteome</keyword>
<dbReference type="Pfam" id="PF02627">
    <property type="entry name" value="CMD"/>
    <property type="match status" value="1"/>
</dbReference>
<evidence type="ECO:0000313" key="3">
    <source>
        <dbReference type="Proteomes" id="UP000460157"/>
    </source>
</evidence>
<dbReference type="GO" id="GO:0051920">
    <property type="term" value="F:peroxiredoxin activity"/>
    <property type="evidence" value="ECO:0007669"/>
    <property type="project" value="InterPro"/>
</dbReference>
<dbReference type="Proteomes" id="UP000460157">
    <property type="component" value="Unassembled WGS sequence"/>
</dbReference>
<dbReference type="AlphaFoldDB" id="A0A7K1UNL9"/>
<evidence type="ECO:0000313" key="2">
    <source>
        <dbReference type="EMBL" id="MVT27621.1"/>
    </source>
</evidence>